<sequence>VNDIFIFNEIIGHLGLPELPLKGRSYTWSNMQDSPLLEQLDWFFTSTNWISVYPFTEALP</sequence>
<reference evidence="2" key="1">
    <citation type="journal article" date="2014" name="Science">
        <title>Ancient hybridizations among the ancestral genomes of bread wheat.</title>
        <authorList>
            <consortium name="International Wheat Genome Sequencing Consortium,"/>
            <person name="Marcussen T."/>
            <person name="Sandve S.R."/>
            <person name="Heier L."/>
            <person name="Spannagl M."/>
            <person name="Pfeifer M."/>
            <person name="Jakobsen K.S."/>
            <person name="Wulff B.B."/>
            <person name="Steuernagel B."/>
            <person name="Mayer K.F."/>
            <person name="Olsen O.A."/>
        </authorList>
    </citation>
    <scope>NUCLEOTIDE SEQUENCE [LARGE SCALE GENOMIC DNA]</scope>
    <source>
        <strain evidence="2">cv. AL8/78</strain>
    </source>
</reference>
<protein>
    <submittedName>
        <fullName evidence="1">Uncharacterized protein</fullName>
    </submittedName>
</protein>
<reference evidence="1" key="3">
    <citation type="journal article" date="2017" name="Nature">
        <title>Genome sequence of the progenitor of the wheat D genome Aegilops tauschii.</title>
        <authorList>
            <person name="Luo M.C."/>
            <person name="Gu Y.Q."/>
            <person name="Puiu D."/>
            <person name="Wang H."/>
            <person name="Twardziok S.O."/>
            <person name="Deal K.R."/>
            <person name="Huo N."/>
            <person name="Zhu T."/>
            <person name="Wang L."/>
            <person name="Wang Y."/>
            <person name="McGuire P.E."/>
            <person name="Liu S."/>
            <person name="Long H."/>
            <person name="Ramasamy R.K."/>
            <person name="Rodriguez J.C."/>
            <person name="Van S.L."/>
            <person name="Yuan L."/>
            <person name="Wang Z."/>
            <person name="Xia Z."/>
            <person name="Xiao L."/>
            <person name="Anderson O.D."/>
            <person name="Ouyang S."/>
            <person name="Liang Y."/>
            <person name="Zimin A.V."/>
            <person name="Pertea G."/>
            <person name="Qi P."/>
            <person name="Bennetzen J.L."/>
            <person name="Dai X."/>
            <person name="Dawson M.W."/>
            <person name="Muller H.G."/>
            <person name="Kugler K."/>
            <person name="Rivarola-Duarte L."/>
            <person name="Spannagl M."/>
            <person name="Mayer K.F.X."/>
            <person name="Lu F.H."/>
            <person name="Bevan M.W."/>
            <person name="Leroy P."/>
            <person name="Li P."/>
            <person name="You F.M."/>
            <person name="Sun Q."/>
            <person name="Liu Z."/>
            <person name="Lyons E."/>
            <person name="Wicker T."/>
            <person name="Salzberg S.L."/>
            <person name="Devos K.M."/>
            <person name="Dvorak J."/>
        </authorList>
    </citation>
    <scope>NUCLEOTIDE SEQUENCE [LARGE SCALE GENOMIC DNA]</scope>
    <source>
        <strain evidence="1">cv. AL8/78</strain>
    </source>
</reference>
<dbReference type="Proteomes" id="UP000015105">
    <property type="component" value="Chromosome 2D"/>
</dbReference>
<evidence type="ECO:0000313" key="1">
    <source>
        <dbReference type="EnsemblPlants" id="AET2Gv20282500.1"/>
    </source>
</evidence>
<evidence type="ECO:0000313" key="2">
    <source>
        <dbReference type="Proteomes" id="UP000015105"/>
    </source>
</evidence>
<reference evidence="2" key="2">
    <citation type="journal article" date="2017" name="Nat. Plants">
        <title>The Aegilops tauschii genome reveals multiple impacts of transposons.</title>
        <authorList>
            <person name="Zhao G."/>
            <person name="Zou C."/>
            <person name="Li K."/>
            <person name="Wang K."/>
            <person name="Li T."/>
            <person name="Gao L."/>
            <person name="Zhang X."/>
            <person name="Wang H."/>
            <person name="Yang Z."/>
            <person name="Liu X."/>
            <person name="Jiang W."/>
            <person name="Mao L."/>
            <person name="Kong X."/>
            <person name="Jiao Y."/>
            <person name="Jia J."/>
        </authorList>
    </citation>
    <scope>NUCLEOTIDE SEQUENCE [LARGE SCALE GENOMIC DNA]</scope>
    <source>
        <strain evidence="2">cv. AL8/78</strain>
    </source>
</reference>
<dbReference type="Gramene" id="AET2Gv20282500.1">
    <property type="protein sequence ID" value="AET2Gv20282500.1"/>
    <property type="gene ID" value="AET2Gv20282500"/>
</dbReference>
<proteinExistence type="predicted"/>
<dbReference type="EnsemblPlants" id="AET2Gv20282500.1">
    <property type="protein sequence ID" value="AET2Gv20282500.1"/>
    <property type="gene ID" value="AET2Gv20282500"/>
</dbReference>
<name>A0A453AWE5_AEGTS</name>
<reference evidence="1" key="4">
    <citation type="submission" date="2019-03" db="UniProtKB">
        <authorList>
            <consortium name="EnsemblPlants"/>
        </authorList>
    </citation>
    <scope>IDENTIFICATION</scope>
</reference>
<keyword evidence="2" id="KW-1185">Reference proteome</keyword>
<accession>A0A453AWE5</accession>
<reference evidence="1" key="5">
    <citation type="journal article" date="2021" name="G3 (Bethesda)">
        <title>Aegilops tauschii genome assembly Aet v5.0 features greater sequence contiguity and improved annotation.</title>
        <authorList>
            <person name="Wang L."/>
            <person name="Zhu T."/>
            <person name="Rodriguez J.C."/>
            <person name="Deal K.R."/>
            <person name="Dubcovsky J."/>
            <person name="McGuire P.E."/>
            <person name="Lux T."/>
            <person name="Spannagl M."/>
            <person name="Mayer K.F.X."/>
            <person name="Baldrich P."/>
            <person name="Meyers B.C."/>
            <person name="Huo N."/>
            <person name="Gu Y.Q."/>
            <person name="Zhou H."/>
            <person name="Devos K.M."/>
            <person name="Bennetzen J.L."/>
            <person name="Unver T."/>
            <person name="Budak H."/>
            <person name="Gulick P.J."/>
            <person name="Galiba G."/>
            <person name="Kalapos B."/>
            <person name="Nelson D.R."/>
            <person name="Li P."/>
            <person name="You F.M."/>
            <person name="Luo M.C."/>
            <person name="Dvorak J."/>
        </authorList>
    </citation>
    <scope>NUCLEOTIDE SEQUENCE [LARGE SCALE GENOMIC DNA]</scope>
    <source>
        <strain evidence="1">cv. AL8/78</strain>
    </source>
</reference>
<dbReference type="AlphaFoldDB" id="A0A453AWE5"/>
<organism evidence="1 2">
    <name type="scientific">Aegilops tauschii subsp. strangulata</name>
    <name type="common">Goatgrass</name>
    <dbReference type="NCBI Taxonomy" id="200361"/>
    <lineage>
        <taxon>Eukaryota</taxon>
        <taxon>Viridiplantae</taxon>
        <taxon>Streptophyta</taxon>
        <taxon>Embryophyta</taxon>
        <taxon>Tracheophyta</taxon>
        <taxon>Spermatophyta</taxon>
        <taxon>Magnoliopsida</taxon>
        <taxon>Liliopsida</taxon>
        <taxon>Poales</taxon>
        <taxon>Poaceae</taxon>
        <taxon>BOP clade</taxon>
        <taxon>Pooideae</taxon>
        <taxon>Triticodae</taxon>
        <taxon>Triticeae</taxon>
        <taxon>Triticinae</taxon>
        <taxon>Aegilops</taxon>
    </lineage>
</organism>
<dbReference type="SUPFAM" id="SSF56219">
    <property type="entry name" value="DNase I-like"/>
    <property type="match status" value="1"/>
</dbReference>
<dbReference type="InterPro" id="IPR036691">
    <property type="entry name" value="Endo/exonu/phosph_ase_sf"/>
</dbReference>